<feature type="transmembrane region" description="Helical" evidence="1">
    <location>
        <begin position="126"/>
        <end position="144"/>
    </location>
</feature>
<comment type="caution">
    <text evidence="2">The sequence shown here is derived from an EMBL/GenBank/DDBJ whole genome shotgun (WGS) entry which is preliminary data.</text>
</comment>
<proteinExistence type="predicted"/>
<keyword evidence="3" id="KW-1185">Reference proteome</keyword>
<keyword evidence="1" id="KW-1133">Transmembrane helix</keyword>
<feature type="transmembrane region" description="Helical" evidence="1">
    <location>
        <begin position="48"/>
        <end position="66"/>
    </location>
</feature>
<evidence type="ECO:0000313" key="3">
    <source>
        <dbReference type="Proteomes" id="UP000017842"/>
    </source>
</evidence>
<protein>
    <submittedName>
        <fullName evidence="2">Uncharacterized protein</fullName>
    </submittedName>
</protein>
<gene>
    <name evidence="2" type="ORF">MGMO_21c00010</name>
</gene>
<organism evidence="2 3">
    <name type="scientific">Methyloglobulus morosus KoM1</name>
    <dbReference type="NCBI Taxonomy" id="1116472"/>
    <lineage>
        <taxon>Bacteria</taxon>
        <taxon>Pseudomonadati</taxon>
        <taxon>Pseudomonadota</taxon>
        <taxon>Gammaproteobacteria</taxon>
        <taxon>Methylococcales</taxon>
        <taxon>Methylococcaceae</taxon>
        <taxon>Methyloglobulus</taxon>
    </lineage>
</organism>
<feature type="transmembrane region" description="Helical" evidence="1">
    <location>
        <begin position="78"/>
        <end position="98"/>
    </location>
</feature>
<keyword evidence="1" id="KW-0472">Membrane</keyword>
<dbReference type="AlphaFoldDB" id="V5E1I0"/>
<evidence type="ECO:0000256" key="1">
    <source>
        <dbReference type="SAM" id="Phobius"/>
    </source>
</evidence>
<accession>V5E1I0</accession>
<reference evidence="2 3" key="1">
    <citation type="journal article" date="2013" name="Genome Announc.">
        <title>Draft Genome Sequence of the Methanotrophic Gammaproteobacterium Methyloglobulus morosus DSM 22980 Strain KoM1.</title>
        <authorList>
            <person name="Poehlein A."/>
            <person name="Deutzmann J.S."/>
            <person name="Daniel R."/>
            <person name="Simeonova D.D."/>
        </authorList>
    </citation>
    <scope>NUCLEOTIDE SEQUENCE [LARGE SCALE GENOMIC DNA]</scope>
    <source>
        <strain evidence="2 3">KoM1</strain>
    </source>
</reference>
<evidence type="ECO:0000313" key="2">
    <source>
        <dbReference type="EMBL" id="ESS73411.1"/>
    </source>
</evidence>
<dbReference type="EMBL" id="AYLO01000021">
    <property type="protein sequence ID" value="ESS73411.1"/>
    <property type="molecule type" value="Genomic_DNA"/>
</dbReference>
<sequence length="217" mass="24496">MGFINIRNYWHWYYLLLKEDAVNITRQMQRMNYYRMQRNLAINEKKEVPIVLFFGLLIAGIAMFSLTNHTTTGQSWQLILLTVYFGMIGAVVSLLQRLEQASNTSTNFTDSAINSTDIGHGMSKSYMISLVVSGAVFSVLVYLLSRSQLVNILDLLPKPDVNAECNISASQNFIGKFLCAPYDSAQTAKLLILCFISGFAERFVPDVLDSLIRRAKN</sequence>
<name>V5E1I0_9GAMM</name>
<dbReference type="Proteomes" id="UP000017842">
    <property type="component" value="Unassembled WGS sequence"/>
</dbReference>
<keyword evidence="1" id="KW-0812">Transmembrane</keyword>